<name>A0A2H3KER5_9FLAO</name>
<comment type="subcellular location">
    <subcellularLocation>
        <location evidence="1">Secreted</location>
    </subcellularLocation>
</comment>
<accession>A0A2H3KER5</accession>
<evidence type="ECO:0000256" key="1">
    <source>
        <dbReference type="ARBA" id="ARBA00004613"/>
    </source>
</evidence>
<dbReference type="EMBL" id="PCMW01000007">
    <property type="protein sequence ID" value="PDS26860.1"/>
    <property type="molecule type" value="Genomic_DNA"/>
</dbReference>
<evidence type="ECO:0000313" key="4">
    <source>
        <dbReference type="EMBL" id="PDS26860.1"/>
    </source>
</evidence>
<evidence type="ECO:0000259" key="3">
    <source>
        <dbReference type="PROSITE" id="PS51677"/>
    </source>
</evidence>
<dbReference type="GO" id="GO:0016810">
    <property type="term" value="F:hydrolase activity, acting on carbon-nitrogen (but not peptide) bonds"/>
    <property type="evidence" value="ECO:0007669"/>
    <property type="project" value="InterPro"/>
</dbReference>
<dbReference type="GO" id="GO:0005576">
    <property type="term" value="C:extracellular region"/>
    <property type="evidence" value="ECO:0007669"/>
    <property type="project" value="UniProtKB-SubCell"/>
</dbReference>
<reference evidence="4 5" key="1">
    <citation type="submission" date="2017-09" db="EMBL/GenBank/DDBJ databases">
        <title>Whole genomes of Flavobacteriaceae.</title>
        <authorList>
            <person name="Stine C."/>
            <person name="Li C."/>
            <person name="Tadesse D."/>
        </authorList>
    </citation>
    <scope>NUCLEOTIDE SEQUENCE [LARGE SCALE GENOMIC DNA]</scope>
    <source>
        <strain evidence="4 5">ATCC 35036</strain>
    </source>
</reference>
<evidence type="ECO:0000313" key="5">
    <source>
        <dbReference type="Proteomes" id="UP000220828"/>
    </source>
</evidence>
<sequence>MNVISSKFWALLSFCFLILLVFLFYAEMNYYQSKTKNIIPQAGVVLSFDDDYVAEWQMADDYLKNYHWKATFFVSKINKIKYPQLIQLLKFQQNGHEIAGHGWLHTKAPLYLKNHSIASYMNLEILPMQNFFRQNNLKLHSFSYPYGERNEILDKNLYQKFKILRGTTYASFEPERQNCYNDYASRLVLGWGIDDFYPQFSITYLEKLLAFAKKNNKILILYAHKPVKAVKGKYEVDLKTLVFICQYVQKNNMKFYTFKDLN</sequence>
<keyword evidence="2" id="KW-0732">Signal</keyword>
<feature type="domain" description="NodB homology" evidence="3">
    <location>
        <begin position="42"/>
        <end position="262"/>
    </location>
</feature>
<dbReference type="Gene3D" id="3.20.20.370">
    <property type="entry name" value="Glycoside hydrolase/deacetylase"/>
    <property type="match status" value="1"/>
</dbReference>
<dbReference type="InterPro" id="IPR051398">
    <property type="entry name" value="Polysacch_Deacetylase"/>
</dbReference>
<evidence type="ECO:0000256" key="2">
    <source>
        <dbReference type="ARBA" id="ARBA00022729"/>
    </source>
</evidence>
<dbReference type="Proteomes" id="UP000220828">
    <property type="component" value="Unassembled WGS sequence"/>
</dbReference>
<gene>
    <name evidence="4" type="ORF">B0A77_01195</name>
</gene>
<protein>
    <submittedName>
        <fullName evidence="4">Polysaccharide deacetylase</fullName>
    </submittedName>
</protein>
<dbReference type="Pfam" id="PF01522">
    <property type="entry name" value="Polysacc_deac_1"/>
    <property type="match status" value="1"/>
</dbReference>
<proteinExistence type="predicted"/>
<dbReference type="OrthoDB" id="2795102at2"/>
<dbReference type="InterPro" id="IPR011330">
    <property type="entry name" value="Glyco_hydro/deAcase_b/a-brl"/>
</dbReference>
<dbReference type="PANTHER" id="PTHR34216">
    <property type="match status" value="1"/>
</dbReference>
<comment type="caution">
    <text evidence="4">The sequence shown here is derived from an EMBL/GenBank/DDBJ whole genome shotgun (WGS) entry which is preliminary data.</text>
</comment>
<dbReference type="InterPro" id="IPR002509">
    <property type="entry name" value="NODB_dom"/>
</dbReference>
<dbReference type="PANTHER" id="PTHR34216:SF3">
    <property type="entry name" value="POLY-BETA-1,6-N-ACETYL-D-GLUCOSAMINE N-DEACETYLASE"/>
    <property type="match status" value="1"/>
</dbReference>
<organism evidence="4 5">
    <name type="scientific">Flavobacterium branchiophilum</name>
    <dbReference type="NCBI Taxonomy" id="55197"/>
    <lineage>
        <taxon>Bacteria</taxon>
        <taxon>Pseudomonadati</taxon>
        <taxon>Bacteroidota</taxon>
        <taxon>Flavobacteriia</taxon>
        <taxon>Flavobacteriales</taxon>
        <taxon>Flavobacteriaceae</taxon>
        <taxon>Flavobacterium</taxon>
    </lineage>
</organism>
<dbReference type="RefSeq" id="WP_097553267.1">
    <property type="nucleotide sequence ID" value="NZ_PCMW01000007.1"/>
</dbReference>
<dbReference type="SUPFAM" id="SSF88713">
    <property type="entry name" value="Glycoside hydrolase/deacetylase"/>
    <property type="match status" value="1"/>
</dbReference>
<dbReference type="GO" id="GO:0005975">
    <property type="term" value="P:carbohydrate metabolic process"/>
    <property type="evidence" value="ECO:0007669"/>
    <property type="project" value="InterPro"/>
</dbReference>
<dbReference type="PROSITE" id="PS51677">
    <property type="entry name" value="NODB"/>
    <property type="match status" value="1"/>
</dbReference>
<dbReference type="AlphaFoldDB" id="A0A2H3KER5"/>